<dbReference type="Proteomes" id="UP000644699">
    <property type="component" value="Unassembled WGS sequence"/>
</dbReference>
<evidence type="ECO:0000313" key="2">
    <source>
        <dbReference type="Proteomes" id="UP000644699"/>
    </source>
</evidence>
<comment type="caution">
    <text evidence="1">The sequence shown here is derived from an EMBL/GenBank/DDBJ whole genome shotgun (WGS) entry which is preliminary data.</text>
</comment>
<proteinExistence type="predicted"/>
<reference evidence="1" key="1">
    <citation type="journal article" date="2014" name="Int. J. Syst. Evol. Microbiol.">
        <title>Complete genome sequence of Corynebacterium casei LMG S-19264T (=DSM 44701T), isolated from a smear-ripened cheese.</title>
        <authorList>
            <consortium name="US DOE Joint Genome Institute (JGI-PGF)"/>
            <person name="Walter F."/>
            <person name="Albersmeier A."/>
            <person name="Kalinowski J."/>
            <person name="Ruckert C."/>
        </authorList>
    </citation>
    <scope>NUCLEOTIDE SEQUENCE</scope>
    <source>
        <strain evidence="1">CGMCC 1.15367</strain>
    </source>
</reference>
<accession>A0A917A3F9</accession>
<keyword evidence="2" id="KW-1185">Reference proteome</keyword>
<organism evidence="1 2">
    <name type="scientific">Aureimonas endophytica</name>
    <dbReference type="NCBI Taxonomy" id="2027858"/>
    <lineage>
        <taxon>Bacteria</taxon>
        <taxon>Pseudomonadati</taxon>
        <taxon>Pseudomonadota</taxon>
        <taxon>Alphaproteobacteria</taxon>
        <taxon>Hyphomicrobiales</taxon>
        <taxon>Aurantimonadaceae</taxon>
        <taxon>Aureimonas</taxon>
    </lineage>
</organism>
<dbReference type="EMBL" id="BMIQ01000014">
    <property type="protein sequence ID" value="GGE24647.1"/>
    <property type="molecule type" value="Genomic_DNA"/>
</dbReference>
<dbReference type="AlphaFoldDB" id="A0A917A3F9"/>
<dbReference type="RefSeq" id="WP_188913472.1">
    <property type="nucleotide sequence ID" value="NZ_BMIQ01000014.1"/>
</dbReference>
<protein>
    <submittedName>
        <fullName evidence="1">Uncharacterized protein</fullName>
    </submittedName>
</protein>
<sequence>MIPNDIFEDEAALDADISVLEAILWSRAELPRRLAEASEDRDAELLTRFQIESMYNFAEFFYLLRVRRIESVEMIRRLAEYHNESIVALTRDKEKMGRLGLRQERLLDAMFSGDTLPRLIQTWQDRPGMIDQSNLARFLVTMMSTETCRKLTVDATQAGFLTRERSPYGAVLVGSTGVMERVFGGVIRDMRLKILASAAA</sequence>
<gene>
    <name evidence="1" type="ORF">GCM10011390_50100</name>
</gene>
<evidence type="ECO:0000313" key="1">
    <source>
        <dbReference type="EMBL" id="GGE24647.1"/>
    </source>
</evidence>
<name>A0A917A3F9_9HYPH</name>
<reference evidence="1" key="2">
    <citation type="submission" date="2020-09" db="EMBL/GenBank/DDBJ databases">
        <authorList>
            <person name="Sun Q."/>
            <person name="Zhou Y."/>
        </authorList>
    </citation>
    <scope>NUCLEOTIDE SEQUENCE</scope>
    <source>
        <strain evidence="1">CGMCC 1.15367</strain>
    </source>
</reference>